<gene>
    <name evidence="4" type="ORF">SAMN06275492_1371</name>
</gene>
<dbReference type="PANTHER" id="PTHR19375">
    <property type="entry name" value="HEAT SHOCK PROTEIN 70KDA"/>
    <property type="match status" value="1"/>
</dbReference>
<dbReference type="Pfam" id="PF00012">
    <property type="entry name" value="HSP70"/>
    <property type="match status" value="1"/>
</dbReference>
<reference evidence="5" key="1">
    <citation type="submission" date="2017-04" db="EMBL/GenBank/DDBJ databases">
        <authorList>
            <person name="Varghese N."/>
            <person name="Submissions S."/>
        </authorList>
    </citation>
    <scope>NUCLEOTIDE SEQUENCE [LARGE SCALE GENOMIC DNA]</scope>
    <source>
        <strain evidence="5">USBA 82</strain>
    </source>
</reference>
<dbReference type="SUPFAM" id="SSF53067">
    <property type="entry name" value="Actin-like ATPase domain"/>
    <property type="match status" value="1"/>
</dbReference>
<dbReference type="PROSITE" id="PS00297">
    <property type="entry name" value="HSP70_1"/>
    <property type="match status" value="1"/>
</dbReference>
<comment type="similarity">
    <text evidence="1">Belongs to the heat shock protein 70 family.</text>
</comment>
<dbReference type="Gene3D" id="3.30.420.40">
    <property type="match status" value="1"/>
</dbReference>
<dbReference type="InterPro" id="IPR018181">
    <property type="entry name" value="Heat_shock_70_CS"/>
</dbReference>
<dbReference type="Proteomes" id="UP000193355">
    <property type="component" value="Unassembled WGS sequence"/>
</dbReference>
<organism evidence="4 5">
    <name type="scientific">Dethiosulfovibrio salsuginis</name>
    <dbReference type="NCBI Taxonomy" id="561720"/>
    <lineage>
        <taxon>Bacteria</taxon>
        <taxon>Thermotogati</taxon>
        <taxon>Synergistota</taxon>
        <taxon>Synergistia</taxon>
        <taxon>Synergistales</taxon>
        <taxon>Dethiosulfovibrionaceae</taxon>
        <taxon>Dethiosulfovibrio</taxon>
    </lineage>
</organism>
<accession>A0A1X7KV45</accession>
<dbReference type="InterPro" id="IPR013126">
    <property type="entry name" value="Hsp_70_fam"/>
</dbReference>
<keyword evidence="2" id="KW-0547">Nucleotide-binding</keyword>
<dbReference type="GO" id="GO:0005524">
    <property type="term" value="F:ATP binding"/>
    <property type="evidence" value="ECO:0007669"/>
    <property type="project" value="UniProtKB-KW"/>
</dbReference>
<dbReference type="InterPro" id="IPR043129">
    <property type="entry name" value="ATPase_NBD"/>
</dbReference>
<dbReference type="AlphaFoldDB" id="A0A1X7KV45"/>
<dbReference type="STRING" id="561720.SAMN06275492_1371"/>
<dbReference type="PRINTS" id="PR00301">
    <property type="entry name" value="HEATSHOCK70"/>
</dbReference>
<evidence type="ECO:0000256" key="2">
    <source>
        <dbReference type="ARBA" id="ARBA00022741"/>
    </source>
</evidence>
<dbReference type="GO" id="GO:0140662">
    <property type="term" value="F:ATP-dependent protein folding chaperone"/>
    <property type="evidence" value="ECO:0007669"/>
    <property type="project" value="InterPro"/>
</dbReference>
<dbReference type="OrthoDB" id="9766019at2"/>
<evidence type="ECO:0000313" key="5">
    <source>
        <dbReference type="Proteomes" id="UP000193355"/>
    </source>
</evidence>
<evidence type="ECO:0000313" key="4">
    <source>
        <dbReference type="EMBL" id="SMG45120.1"/>
    </source>
</evidence>
<evidence type="ECO:0000256" key="3">
    <source>
        <dbReference type="ARBA" id="ARBA00022840"/>
    </source>
</evidence>
<sequence length="185" mass="20105">MSKNYFLGIDLGTTNSSIAWGQVDPKGEQIIPKVIDVEQMVEGGSMARRSLLPSSVYFAEGKTPMVGDFARSMAGLQASRVVRSIKSSMGTERSLSFDGAGYSPAEISSIILRHLAQSAQRLLGFLPQDVVITVPASFDSDMRKATLEAAEEAGFKVTEDDGSPRNILLDEPRAALYDFVNRQVR</sequence>
<name>A0A1X7KV45_9BACT</name>
<keyword evidence="5" id="KW-1185">Reference proteome</keyword>
<dbReference type="RefSeq" id="WP_143340924.1">
    <property type="nucleotide sequence ID" value="NZ_FXBB01000037.1"/>
</dbReference>
<dbReference type="EMBL" id="FXBB01000037">
    <property type="protein sequence ID" value="SMG45120.1"/>
    <property type="molecule type" value="Genomic_DNA"/>
</dbReference>
<evidence type="ECO:0000256" key="1">
    <source>
        <dbReference type="ARBA" id="ARBA00007381"/>
    </source>
</evidence>
<keyword evidence="3" id="KW-0067">ATP-binding</keyword>
<feature type="non-terminal residue" evidence="4">
    <location>
        <position position="185"/>
    </location>
</feature>
<protein>
    <submittedName>
        <fullName evidence="4">Molecular chaperone DnaK</fullName>
    </submittedName>
</protein>
<proteinExistence type="inferred from homology"/>